<dbReference type="GO" id="GO:0003676">
    <property type="term" value="F:nucleic acid binding"/>
    <property type="evidence" value="ECO:0007669"/>
    <property type="project" value="InterPro"/>
</dbReference>
<dbReference type="AlphaFoldDB" id="A0A6H5I1Q7"/>
<dbReference type="InterPro" id="IPR036397">
    <property type="entry name" value="RNaseH_sf"/>
</dbReference>
<reference evidence="2 3" key="1">
    <citation type="submission" date="2020-02" db="EMBL/GenBank/DDBJ databases">
        <authorList>
            <person name="Ferguson B K."/>
        </authorList>
    </citation>
    <scope>NUCLEOTIDE SEQUENCE [LARGE SCALE GENOMIC DNA]</scope>
</reference>
<dbReference type="InterPro" id="IPR012337">
    <property type="entry name" value="RNaseH-like_sf"/>
</dbReference>
<evidence type="ECO:0000313" key="2">
    <source>
        <dbReference type="EMBL" id="CAB0030207.1"/>
    </source>
</evidence>
<dbReference type="Proteomes" id="UP000479190">
    <property type="component" value="Unassembled WGS sequence"/>
</dbReference>
<dbReference type="SUPFAM" id="SSF53098">
    <property type="entry name" value="Ribonuclease H-like"/>
    <property type="match status" value="1"/>
</dbReference>
<dbReference type="PANTHER" id="PTHR47331">
    <property type="entry name" value="PHD-TYPE DOMAIN-CONTAINING PROTEIN"/>
    <property type="match status" value="1"/>
</dbReference>
<evidence type="ECO:0000313" key="3">
    <source>
        <dbReference type="Proteomes" id="UP000479190"/>
    </source>
</evidence>
<proteinExistence type="predicted"/>
<dbReference type="OrthoDB" id="5984724at2759"/>
<gene>
    <name evidence="2" type="ORF">TBRA_LOCUS2214</name>
</gene>
<organism evidence="2 3">
    <name type="scientific">Trichogramma brassicae</name>
    <dbReference type="NCBI Taxonomy" id="86971"/>
    <lineage>
        <taxon>Eukaryota</taxon>
        <taxon>Metazoa</taxon>
        <taxon>Ecdysozoa</taxon>
        <taxon>Arthropoda</taxon>
        <taxon>Hexapoda</taxon>
        <taxon>Insecta</taxon>
        <taxon>Pterygota</taxon>
        <taxon>Neoptera</taxon>
        <taxon>Endopterygota</taxon>
        <taxon>Hymenoptera</taxon>
        <taxon>Apocrita</taxon>
        <taxon>Proctotrupomorpha</taxon>
        <taxon>Chalcidoidea</taxon>
        <taxon>Trichogrammatidae</taxon>
        <taxon>Trichogramma</taxon>
    </lineage>
</organism>
<dbReference type="InterPro" id="IPR040676">
    <property type="entry name" value="DUF5641"/>
</dbReference>
<sequence>MLCDQGSTSGARVQVRCSIVYSSTEEVHFTPRLSAEIWSDCGTNFVGADAELRAMFAQESELVKGVIRFSTNRGIKWRFNPPGAPHFGGLWEAAVKSTKFHIRRVVGEAKLTSEEFETLLCQVEACLNSRPLTSLVDDSQDAQPLTPAHFLIGRASIIIAEPRLTEDCLSPCQRWQLVTQMVQHFWDRWSEEYIRQLQPRGKWRKDTPAPKVGDVVLIKYESTPPTAWPLARVTEVHPGKDGVVRVLTLKTATSTVRRPVVKNFRDRPSPFLRDPKHLLQKHMDQQTVMKFDSLPKKCKERMKKNKIL</sequence>
<keyword evidence="3" id="KW-1185">Reference proteome</keyword>
<evidence type="ECO:0000259" key="1">
    <source>
        <dbReference type="Pfam" id="PF18701"/>
    </source>
</evidence>
<dbReference type="Gene3D" id="3.30.420.10">
    <property type="entry name" value="Ribonuclease H-like superfamily/Ribonuclease H"/>
    <property type="match status" value="1"/>
</dbReference>
<dbReference type="Pfam" id="PF18701">
    <property type="entry name" value="DUF5641"/>
    <property type="match status" value="1"/>
</dbReference>
<accession>A0A6H5I1Q7</accession>
<dbReference type="PANTHER" id="PTHR47331:SF1">
    <property type="entry name" value="GAG-LIKE PROTEIN"/>
    <property type="match status" value="1"/>
</dbReference>
<name>A0A6H5I1Q7_9HYME</name>
<protein>
    <recommendedName>
        <fullName evidence="1">DUF5641 domain-containing protein</fullName>
    </recommendedName>
</protein>
<feature type="domain" description="DUF5641" evidence="1">
    <location>
        <begin position="173"/>
        <end position="262"/>
    </location>
</feature>
<dbReference type="EMBL" id="CADCXV010000446">
    <property type="protein sequence ID" value="CAB0030207.1"/>
    <property type="molecule type" value="Genomic_DNA"/>
</dbReference>